<evidence type="ECO:0008006" key="4">
    <source>
        <dbReference type="Google" id="ProtNLM"/>
    </source>
</evidence>
<feature type="region of interest" description="Disordered" evidence="1">
    <location>
        <begin position="1"/>
        <end position="26"/>
    </location>
</feature>
<dbReference type="EMBL" id="BAAAKV010000038">
    <property type="protein sequence ID" value="GAA1180456.1"/>
    <property type="molecule type" value="Genomic_DNA"/>
</dbReference>
<protein>
    <recommendedName>
        <fullName evidence="4">Transposase</fullName>
    </recommendedName>
</protein>
<sequence>MIEYKRRWQPPDESVTGNGPAAAPPPRCHLPLTKDKQYDAGRGLTIGVINAFWRNQPHDKCPAWMNE</sequence>
<reference evidence="2 3" key="1">
    <citation type="journal article" date="2019" name="Int. J. Syst. Evol. Microbiol.">
        <title>The Global Catalogue of Microorganisms (GCM) 10K type strain sequencing project: providing services to taxonomists for standard genome sequencing and annotation.</title>
        <authorList>
            <consortium name="The Broad Institute Genomics Platform"/>
            <consortium name="The Broad Institute Genome Sequencing Center for Infectious Disease"/>
            <person name="Wu L."/>
            <person name="Ma J."/>
        </authorList>
    </citation>
    <scope>NUCLEOTIDE SEQUENCE [LARGE SCALE GENOMIC DNA]</scope>
    <source>
        <strain evidence="2 3">JCM 12696</strain>
    </source>
</reference>
<comment type="caution">
    <text evidence="2">The sequence shown here is derived from an EMBL/GenBank/DDBJ whole genome shotgun (WGS) entry which is preliminary data.</text>
</comment>
<evidence type="ECO:0000256" key="1">
    <source>
        <dbReference type="SAM" id="MobiDB-lite"/>
    </source>
</evidence>
<gene>
    <name evidence="2" type="ORF">GCM10009654_42060</name>
</gene>
<feature type="compositionally biased region" description="Basic and acidic residues" evidence="1">
    <location>
        <begin position="1"/>
        <end position="10"/>
    </location>
</feature>
<organism evidence="2 3">
    <name type="scientific">Streptomyces hebeiensis</name>
    <dbReference type="NCBI Taxonomy" id="229486"/>
    <lineage>
        <taxon>Bacteria</taxon>
        <taxon>Bacillati</taxon>
        <taxon>Actinomycetota</taxon>
        <taxon>Actinomycetes</taxon>
        <taxon>Kitasatosporales</taxon>
        <taxon>Streptomycetaceae</taxon>
        <taxon>Streptomyces</taxon>
    </lineage>
</organism>
<name>A0ABN1UY04_9ACTN</name>
<proteinExistence type="predicted"/>
<dbReference type="Proteomes" id="UP001501371">
    <property type="component" value="Unassembled WGS sequence"/>
</dbReference>
<evidence type="ECO:0000313" key="3">
    <source>
        <dbReference type="Proteomes" id="UP001501371"/>
    </source>
</evidence>
<keyword evidence="3" id="KW-1185">Reference proteome</keyword>
<accession>A0ABN1UY04</accession>
<evidence type="ECO:0000313" key="2">
    <source>
        <dbReference type="EMBL" id="GAA1180456.1"/>
    </source>
</evidence>